<gene>
    <name evidence="1" type="ORF">CGI_10017777</name>
</gene>
<dbReference type="InterPro" id="IPR050952">
    <property type="entry name" value="TRIM-NHL_E3_ligases"/>
</dbReference>
<dbReference type="EMBL" id="JH815874">
    <property type="protein sequence ID" value="EKC25789.1"/>
    <property type="molecule type" value="Genomic_DNA"/>
</dbReference>
<dbReference type="InterPro" id="IPR011042">
    <property type="entry name" value="6-blade_b-propeller_TolB-like"/>
</dbReference>
<accession>K1Q323</accession>
<dbReference type="GO" id="GO:0061630">
    <property type="term" value="F:ubiquitin protein ligase activity"/>
    <property type="evidence" value="ECO:0007669"/>
    <property type="project" value="TreeGrafter"/>
</dbReference>
<dbReference type="InParanoid" id="K1Q323"/>
<dbReference type="GO" id="GO:0000209">
    <property type="term" value="P:protein polyubiquitination"/>
    <property type="evidence" value="ECO:0007669"/>
    <property type="project" value="TreeGrafter"/>
</dbReference>
<dbReference type="PANTHER" id="PTHR24104">
    <property type="entry name" value="E3 UBIQUITIN-PROTEIN LIGASE NHLRC1-RELATED"/>
    <property type="match status" value="1"/>
</dbReference>
<dbReference type="GO" id="GO:0043161">
    <property type="term" value="P:proteasome-mediated ubiquitin-dependent protein catabolic process"/>
    <property type="evidence" value="ECO:0007669"/>
    <property type="project" value="TreeGrafter"/>
</dbReference>
<dbReference type="HOGENOM" id="CLU_007742_6_2_1"/>
<evidence type="ECO:0000313" key="1">
    <source>
        <dbReference type="EMBL" id="EKC25789.1"/>
    </source>
</evidence>
<name>K1Q323_MAGGI</name>
<organism evidence="1">
    <name type="scientific">Magallana gigas</name>
    <name type="common">Pacific oyster</name>
    <name type="synonym">Crassostrea gigas</name>
    <dbReference type="NCBI Taxonomy" id="29159"/>
    <lineage>
        <taxon>Eukaryota</taxon>
        <taxon>Metazoa</taxon>
        <taxon>Spiralia</taxon>
        <taxon>Lophotrochozoa</taxon>
        <taxon>Mollusca</taxon>
        <taxon>Bivalvia</taxon>
        <taxon>Autobranchia</taxon>
        <taxon>Pteriomorphia</taxon>
        <taxon>Ostreida</taxon>
        <taxon>Ostreoidea</taxon>
        <taxon>Ostreidae</taxon>
        <taxon>Magallana</taxon>
    </lineage>
</organism>
<dbReference type="SUPFAM" id="SSF101898">
    <property type="entry name" value="NHL repeat"/>
    <property type="match status" value="1"/>
</dbReference>
<sequence length="407" mass="45928">MKLSKDMKITSTYLEATDTPWIPQCVYWSRSTRDLLVGIWRMDSIPAKVTRYNQTGQLTETLEQDNTGRELYSYPGYITENINGDVIVSDYKTLGLGSVVVTSREGIYRFSYEGHPSGSGLMPWAICADALSHILVCDENTHTVHLIDRDGRFLSYLLIRPQGVFTPRSLGYDVTTQRLWVGSDIRQRVCVYRTGKVTRFNQNGKPTKTIQYDNTGQELYSNPKYITGNNNGDVVVADSYSAVVVTDYEGRYRFSYTGCPSGSGLQPWGVCTDALSHILVCDVKTHTVQMLDCNGQFLSHLLTKSKEIGIPHSLGYDINTYCLWVGSSDKKVFVYKIINLQNNLQVPIKPNLKLEQTPTKPRFNKYRFFRRQYGNGTHRESVDQETGFCDIADDITSSYDGGGSFIA</sequence>
<protein>
    <submittedName>
        <fullName evidence="1">Tripartite motif-containing protein 2</fullName>
    </submittedName>
</protein>
<reference evidence="1" key="1">
    <citation type="journal article" date="2012" name="Nature">
        <title>The oyster genome reveals stress adaptation and complexity of shell formation.</title>
        <authorList>
            <person name="Zhang G."/>
            <person name="Fang X."/>
            <person name="Guo X."/>
            <person name="Li L."/>
            <person name="Luo R."/>
            <person name="Xu F."/>
            <person name="Yang P."/>
            <person name="Zhang L."/>
            <person name="Wang X."/>
            <person name="Qi H."/>
            <person name="Xiong Z."/>
            <person name="Que H."/>
            <person name="Xie Y."/>
            <person name="Holland P.W."/>
            <person name="Paps J."/>
            <person name="Zhu Y."/>
            <person name="Wu F."/>
            <person name="Chen Y."/>
            <person name="Wang J."/>
            <person name="Peng C."/>
            <person name="Meng J."/>
            <person name="Yang L."/>
            <person name="Liu J."/>
            <person name="Wen B."/>
            <person name="Zhang N."/>
            <person name="Huang Z."/>
            <person name="Zhu Q."/>
            <person name="Feng Y."/>
            <person name="Mount A."/>
            <person name="Hedgecock D."/>
            <person name="Xu Z."/>
            <person name="Liu Y."/>
            <person name="Domazet-Loso T."/>
            <person name="Du Y."/>
            <person name="Sun X."/>
            <person name="Zhang S."/>
            <person name="Liu B."/>
            <person name="Cheng P."/>
            <person name="Jiang X."/>
            <person name="Li J."/>
            <person name="Fan D."/>
            <person name="Wang W."/>
            <person name="Fu W."/>
            <person name="Wang T."/>
            <person name="Wang B."/>
            <person name="Zhang J."/>
            <person name="Peng Z."/>
            <person name="Li Y."/>
            <person name="Li N."/>
            <person name="Wang J."/>
            <person name="Chen M."/>
            <person name="He Y."/>
            <person name="Tan F."/>
            <person name="Song X."/>
            <person name="Zheng Q."/>
            <person name="Huang R."/>
            <person name="Yang H."/>
            <person name="Du X."/>
            <person name="Chen L."/>
            <person name="Yang M."/>
            <person name="Gaffney P.M."/>
            <person name="Wang S."/>
            <person name="Luo L."/>
            <person name="She Z."/>
            <person name="Ming Y."/>
            <person name="Huang W."/>
            <person name="Zhang S."/>
            <person name="Huang B."/>
            <person name="Zhang Y."/>
            <person name="Qu T."/>
            <person name="Ni P."/>
            <person name="Miao G."/>
            <person name="Wang J."/>
            <person name="Wang Q."/>
            <person name="Steinberg C.E."/>
            <person name="Wang H."/>
            <person name="Li N."/>
            <person name="Qian L."/>
            <person name="Zhang G."/>
            <person name="Li Y."/>
            <person name="Yang H."/>
            <person name="Liu X."/>
            <person name="Wang J."/>
            <person name="Yin Y."/>
            <person name="Wang J."/>
        </authorList>
    </citation>
    <scope>NUCLEOTIDE SEQUENCE [LARGE SCALE GENOMIC DNA]</scope>
    <source>
        <strain evidence="1">05x7-T-G4-1.051#20</strain>
    </source>
</reference>
<dbReference type="Gene3D" id="2.120.10.30">
    <property type="entry name" value="TolB, C-terminal domain"/>
    <property type="match status" value="1"/>
</dbReference>
<dbReference type="AlphaFoldDB" id="K1Q323"/>
<dbReference type="PANTHER" id="PTHR24104:SF50">
    <property type="entry name" value="SMP-30_GLUCONOLACTONASE_LRE-LIKE REGION DOMAIN-CONTAINING PROTEIN"/>
    <property type="match status" value="1"/>
</dbReference>
<proteinExistence type="predicted"/>